<comment type="caution">
    <text evidence="1">The sequence shown here is derived from an EMBL/GenBank/DDBJ whole genome shotgun (WGS) entry which is preliminary data.</text>
</comment>
<dbReference type="RefSeq" id="XP_066711611.1">
    <property type="nucleotide sequence ID" value="XM_066862501.1"/>
</dbReference>
<accession>A0ABR1TS14</accession>
<gene>
    <name evidence="1" type="ORF">PG994_011092</name>
</gene>
<evidence type="ECO:0000313" key="1">
    <source>
        <dbReference type="EMBL" id="KAK8049362.1"/>
    </source>
</evidence>
<reference evidence="1 2" key="1">
    <citation type="submission" date="2023-01" db="EMBL/GenBank/DDBJ databases">
        <title>Analysis of 21 Apiospora genomes using comparative genomics revels a genus with tremendous synthesis potential of carbohydrate active enzymes and secondary metabolites.</title>
        <authorList>
            <person name="Sorensen T."/>
        </authorList>
    </citation>
    <scope>NUCLEOTIDE SEQUENCE [LARGE SCALE GENOMIC DNA]</scope>
    <source>
        <strain evidence="1 2">CBS 135458</strain>
    </source>
</reference>
<evidence type="ECO:0000313" key="2">
    <source>
        <dbReference type="Proteomes" id="UP001480595"/>
    </source>
</evidence>
<organism evidence="1 2">
    <name type="scientific">Apiospora phragmitis</name>
    <dbReference type="NCBI Taxonomy" id="2905665"/>
    <lineage>
        <taxon>Eukaryota</taxon>
        <taxon>Fungi</taxon>
        <taxon>Dikarya</taxon>
        <taxon>Ascomycota</taxon>
        <taxon>Pezizomycotina</taxon>
        <taxon>Sordariomycetes</taxon>
        <taxon>Xylariomycetidae</taxon>
        <taxon>Amphisphaeriales</taxon>
        <taxon>Apiosporaceae</taxon>
        <taxon>Apiospora</taxon>
    </lineage>
</organism>
<keyword evidence="2" id="KW-1185">Reference proteome</keyword>
<dbReference type="EMBL" id="JAQQWL010000011">
    <property type="protein sequence ID" value="KAK8049362.1"/>
    <property type="molecule type" value="Genomic_DNA"/>
</dbReference>
<sequence length="135" mass="14941">MPRLRLSARGFSHRFLRRVWPWSFPRDALQREHEHEPTACPAAASAASRSHLQSHVKFPTMADAAVQLRALTEGKAPSLAQDISGFPMASLMGSYGGWVTIAPVCVCFRLHNTFEITKLASQEAKTGLRGGVYYD</sequence>
<dbReference type="GeneID" id="92095564"/>
<dbReference type="Proteomes" id="UP001480595">
    <property type="component" value="Unassembled WGS sequence"/>
</dbReference>
<protein>
    <submittedName>
        <fullName evidence="1">Uncharacterized protein</fullName>
    </submittedName>
</protein>
<name>A0ABR1TS14_9PEZI</name>
<proteinExistence type="predicted"/>